<dbReference type="Proteomes" id="UP001060215">
    <property type="component" value="Chromosome 11"/>
</dbReference>
<organism evidence="1 2">
    <name type="scientific">Camellia lanceoleosa</name>
    <dbReference type="NCBI Taxonomy" id="1840588"/>
    <lineage>
        <taxon>Eukaryota</taxon>
        <taxon>Viridiplantae</taxon>
        <taxon>Streptophyta</taxon>
        <taxon>Embryophyta</taxon>
        <taxon>Tracheophyta</taxon>
        <taxon>Spermatophyta</taxon>
        <taxon>Magnoliopsida</taxon>
        <taxon>eudicotyledons</taxon>
        <taxon>Gunneridae</taxon>
        <taxon>Pentapetalae</taxon>
        <taxon>asterids</taxon>
        <taxon>Ericales</taxon>
        <taxon>Theaceae</taxon>
        <taxon>Camellia</taxon>
    </lineage>
</organism>
<reference evidence="1 2" key="1">
    <citation type="journal article" date="2022" name="Plant J.">
        <title>Chromosome-level genome of Camellia lanceoleosa provides a valuable resource for understanding genome evolution and self-incompatibility.</title>
        <authorList>
            <person name="Gong W."/>
            <person name="Xiao S."/>
            <person name="Wang L."/>
            <person name="Liao Z."/>
            <person name="Chang Y."/>
            <person name="Mo W."/>
            <person name="Hu G."/>
            <person name="Li W."/>
            <person name="Zhao G."/>
            <person name="Zhu H."/>
            <person name="Hu X."/>
            <person name="Ji K."/>
            <person name="Xiang X."/>
            <person name="Song Q."/>
            <person name="Yuan D."/>
            <person name="Jin S."/>
            <person name="Zhang L."/>
        </authorList>
    </citation>
    <scope>NUCLEOTIDE SEQUENCE [LARGE SCALE GENOMIC DNA]</scope>
    <source>
        <strain evidence="1">SQ_2022a</strain>
    </source>
</reference>
<proteinExistence type="predicted"/>
<evidence type="ECO:0000313" key="2">
    <source>
        <dbReference type="Proteomes" id="UP001060215"/>
    </source>
</evidence>
<protein>
    <submittedName>
        <fullName evidence="1">Mitogen-activated protein kinase kinase kinase 17</fullName>
    </submittedName>
</protein>
<accession>A0ACC0F3T4</accession>
<keyword evidence="1" id="KW-0808">Transferase</keyword>
<sequence>MAPEMVRGEKQGFSADVWALGCTIIEMATGFHPWPKVNDPVLTLYRIGFSDEVPELPTWFSEKAKDFLGKCLRRDSKERWTGKELLRHPFLDDLESNSLKVDEEFTRNSPMTVLDQGV</sequence>
<evidence type="ECO:0000313" key="1">
    <source>
        <dbReference type="EMBL" id="KAI7982727.1"/>
    </source>
</evidence>
<comment type="caution">
    <text evidence="1">The sequence shown here is derived from an EMBL/GenBank/DDBJ whole genome shotgun (WGS) entry which is preliminary data.</text>
</comment>
<keyword evidence="2" id="KW-1185">Reference proteome</keyword>
<gene>
    <name evidence="1" type="ORF">LOK49_LG15G01520</name>
</gene>
<keyword evidence="1" id="KW-0418">Kinase</keyword>
<dbReference type="EMBL" id="CM045768">
    <property type="protein sequence ID" value="KAI7982727.1"/>
    <property type="molecule type" value="Genomic_DNA"/>
</dbReference>
<name>A0ACC0F3T4_9ERIC</name>